<dbReference type="AlphaFoldDB" id="A0A7K1TBQ7"/>
<evidence type="ECO:0000313" key="2">
    <source>
        <dbReference type="Proteomes" id="UP000441336"/>
    </source>
</evidence>
<comment type="caution">
    <text evidence="1">The sequence shown here is derived from an EMBL/GenBank/DDBJ whole genome shotgun (WGS) entry which is preliminary data.</text>
</comment>
<evidence type="ECO:0000313" key="1">
    <source>
        <dbReference type="EMBL" id="MVN75834.1"/>
    </source>
</evidence>
<keyword evidence="2" id="KW-1185">Reference proteome</keyword>
<accession>A0A7K1TBQ7</accession>
<dbReference type="InterPro" id="IPR046558">
    <property type="entry name" value="DUF6712"/>
</dbReference>
<organism evidence="1 2">
    <name type="scientific">Hymenobacter ginkgonis</name>
    <dbReference type="NCBI Taxonomy" id="2682976"/>
    <lineage>
        <taxon>Bacteria</taxon>
        <taxon>Pseudomonadati</taxon>
        <taxon>Bacteroidota</taxon>
        <taxon>Cytophagia</taxon>
        <taxon>Cytophagales</taxon>
        <taxon>Hymenobacteraceae</taxon>
        <taxon>Hymenobacter</taxon>
    </lineage>
</organism>
<name>A0A7K1TBQ7_9BACT</name>
<dbReference type="EMBL" id="WQKZ01000001">
    <property type="protein sequence ID" value="MVN75834.1"/>
    <property type="molecule type" value="Genomic_DNA"/>
</dbReference>
<proteinExistence type="predicted"/>
<sequence>MLFNTVEEVKESLGTMHANVNPKTLLSFVSQAEQLHLVPMLGEGLVEQLGNLPAVNAPAHLVQLRQRLRSALAYYVVLEAAPFISVAFGELGMSEQSTDKAAPSRQWVYNNFVEAAAAAGDKLLDLALAWLDAHAADYADELDSPEYRSRKSLLIASAEELGKYVATAGSRRFFLALLPTLRQVEDFEISDLLGEDLLEQLREGLASGEAPSAETRQLLGLVRPVLAHRAIAQGVLTMNVALTGTSLRLLSDNEAVRQRLAATPEALSALSQTASATATKYQAKLAAYLDALTPTAPPVSVELHDNAGKPSFWV</sequence>
<dbReference type="Pfam" id="PF20459">
    <property type="entry name" value="DUF6712"/>
    <property type="match status" value="2"/>
</dbReference>
<reference evidence="1 2" key="1">
    <citation type="submission" date="2019-12" db="EMBL/GenBank/DDBJ databases">
        <title>Hymenobacter sp. HMF4947 Genome sequencing and assembly.</title>
        <authorList>
            <person name="Kang H."/>
            <person name="Cha I."/>
            <person name="Kim H."/>
            <person name="Joh K."/>
        </authorList>
    </citation>
    <scope>NUCLEOTIDE SEQUENCE [LARGE SCALE GENOMIC DNA]</scope>
    <source>
        <strain evidence="1 2">HMF4947</strain>
    </source>
</reference>
<dbReference type="RefSeq" id="WP_157562630.1">
    <property type="nucleotide sequence ID" value="NZ_WQKZ01000001.1"/>
</dbReference>
<protein>
    <submittedName>
        <fullName evidence="1">Uncharacterized protein</fullName>
    </submittedName>
</protein>
<gene>
    <name evidence="1" type="ORF">GO988_05795</name>
</gene>
<dbReference type="Proteomes" id="UP000441336">
    <property type="component" value="Unassembled WGS sequence"/>
</dbReference>